<evidence type="ECO:0000313" key="16">
    <source>
        <dbReference type="Proteomes" id="UP001549920"/>
    </source>
</evidence>
<proteinExistence type="predicted"/>
<keyword evidence="8" id="KW-0106">Calcium</keyword>
<evidence type="ECO:0000256" key="1">
    <source>
        <dbReference type="ARBA" id="ARBA00001913"/>
    </source>
</evidence>
<name>A0ABD0SH49_LOXSC</name>
<organism evidence="14 17">
    <name type="scientific">Loxostege sticticalis</name>
    <name type="common">Beet webworm moth</name>
    <dbReference type="NCBI Taxonomy" id="481309"/>
    <lineage>
        <taxon>Eukaryota</taxon>
        <taxon>Metazoa</taxon>
        <taxon>Ecdysozoa</taxon>
        <taxon>Arthropoda</taxon>
        <taxon>Hexapoda</taxon>
        <taxon>Insecta</taxon>
        <taxon>Pterygota</taxon>
        <taxon>Neoptera</taxon>
        <taxon>Endopterygota</taxon>
        <taxon>Lepidoptera</taxon>
        <taxon>Glossata</taxon>
        <taxon>Ditrysia</taxon>
        <taxon>Pyraloidea</taxon>
        <taxon>Crambidae</taxon>
        <taxon>Pyraustinae</taxon>
        <taxon>Loxostege</taxon>
    </lineage>
</organism>
<evidence type="ECO:0000256" key="3">
    <source>
        <dbReference type="ARBA" id="ARBA00013278"/>
    </source>
</evidence>
<dbReference type="Proteomes" id="UP001549921">
    <property type="component" value="Unassembled WGS sequence"/>
</dbReference>
<evidence type="ECO:0000256" key="11">
    <source>
        <dbReference type="ARBA" id="ARBA00023157"/>
    </source>
</evidence>
<dbReference type="GO" id="GO:0046872">
    <property type="term" value="F:metal ion binding"/>
    <property type="evidence" value="ECO:0007669"/>
    <property type="project" value="UniProtKB-KW"/>
</dbReference>
<dbReference type="FunFam" id="1.20.90.10:FF:000002">
    <property type="entry name" value="Phospholipase A2 group III"/>
    <property type="match status" value="1"/>
</dbReference>
<dbReference type="PROSITE" id="PS00118">
    <property type="entry name" value="PA2_HIS"/>
    <property type="match status" value="1"/>
</dbReference>
<keyword evidence="7" id="KW-0378">Hydrolase</keyword>
<dbReference type="EC" id="3.1.1.4" evidence="3"/>
<evidence type="ECO:0000313" key="15">
    <source>
        <dbReference type="EMBL" id="KAL0867879.1"/>
    </source>
</evidence>
<keyword evidence="11" id="KW-1015">Disulfide bond</keyword>
<evidence type="ECO:0000256" key="4">
    <source>
        <dbReference type="ARBA" id="ARBA00021721"/>
    </source>
</evidence>
<keyword evidence="9" id="KW-0442">Lipid degradation</keyword>
<keyword evidence="6" id="KW-0479">Metal-binding</keyword>
<reference evidence="16 17" key="1">
    <citation type="submission" date="2024-06" db="EMBL/GenBank/DDBJ databases">
        <title>A chromosome-level genome assembly of beet webworm, Loxostege sticticalis.</title>
        <authorList>
            <person name="Zhang Y."/>
        </authorList>
    </citation>
    <scope>NUCLEOTIDE SEQUENCE [LARGE SCALE GENOMIC DNA]</scope>
    <source>
        <strain evidence="15">AQ026</strain>
        <strain evidence="14">AQ028</strain>
        <tissue evidence="14">Male pupae</tissue>
        <tissue evidence="15">Whole body</tissue>
    </source>
</reference>
<dbReference type="Pfam" id="PF05826">
    <property type="entry name" value="Phospholip_A2_2"/>
    <property type="match status" value="1"/>
</dbReference>
<dbReference type="AlphaFoldDB" id="A0ABD0SH49"/>
<dbReference type="InterPro" id="IPR036444">
    <property type="entry name" value="PLipase_A2_dom_sf"/>
</dbReference>
<dbReference type="PANTHER" id="PTHR12253">
    <property type="entry name" value="RH14732P"/>
    <property type="match status" value="1"/>
</dbReference>
<dbReference type="GO" id="GO:0004623">
    <property type="term" value="F:phospholipase A2 activity"/>
    <property type="evidence" value="ECO:0007669"/>
    <property type="project" value="UniProtKB-EC"/>
</dbReference>
<dbReference type="GO" id="GO:0005576">
    <property type="term" value="C:extracellular region"/>
    <property type="evidence" value="ECO:0007669"/>
    <property type="project" value="UniProtKB-SubCell"/>
</dbReference>
<accession>A0ABD0SH49</accession>
<dbReference type="EMBL" id="JBEUOH010000022">
    <property type="protein sequence ID" value="KAL0867879.1"/>
    <property type="molecule type" value="Genomic_DNA"/>
</dbReference>
<keyword evidence="16" id="KW-1185">Reference proteome</keyword>
<evidence type="ECO:0000313" key="17">
    <source>
        <dbReference type="Proteomes" id="UP001549921"/>
    </source>
</evidence>
<evidence type="ECO:0000256" key="6">
    <source>
        <dbReference type="ARBA" id="ARBA00022723"/>
    </source>
</evidence>
<dbReference type="SUPFAM" id="SSF48619">
    <property type="entry name" value="Phospholipase A2, PLA2"/>
    <property type="match status" value="1"/>
</dbReference>
<keyword evidence="10" id="KW-0443">Lipid metabolism</keyword>
<sequence length="195" mass="22356">MSPTKISPISLVVVVNLVGYSNSWVFTDINYTQLKRDFIDVDLFGNELTDEDLKPLKFSLIYPGTKWCGAGNIADSYDDLGPARETDMCCREHDNCPDLMTAGETRMNLTNNAFYTRLSCECDERFRRCLHNANSSVAEQIGNIYFNALGTECFREDYPVTGCQRRGGWFNKKCLQYTYDMQGAKAYQWFDVPNY</sequence>
<evidence type="ECO:0000256" key="9">
    <source>
        <dbReference type="ARBA" id="ARBA00022963"/>
    </source>
</evidence>
<dbReference type="Proteomes" id="UP001549920">
    <property type="component" value="Unassembled WGS sequence"/>
</dbReference>
<evidence type="ECO:0000259" key="13">
    <source>
        <dbReference type="SMART" id="SM00085"/>
    </source>
</evidence>
<evidence type="ECO:0000256" key="7">
    <source>
        <dbReference type="ARBA" id="ARBA00022801"/>
    </source>
</evidence>
<evidence type="ECO:0000256" key="2">
    <source>
        <dbReference type="ARBA" id="ARBA00004613"/>
    </source>
</evidence>
<feature type="domain" description="Phospholipase A2-like central" evidence="13">
    <location>
        <begin position="40"/>
        <end position="175"/>
    </location>
</feature>
<evidence type="ECO:0000256" key="5">
    <source>
        <dbReference type="ARBA" id="ARBA00022525"/>
    </source>
</evidence>
<protein>
    <recommendedName>
        <fullName evidence="4">Phospholipase A2</fullName>
        <ecNumber evidence="3">3.1.1.4</ecNumber>
    </recommendedName>
    <alternativeName>
        <fullName evidence="12">Phosphatidylcholine 2-acylhydrolase</fullName>
    </alternativeName>
</protein>
<dbReference type="InterPro" id="IPR033113">
    <property type="entry name" value="PLA2_histidine"/>
</dbReference>
<dbReference type="GO" id="GO:0016042">
    <property type="term" value="P:lipid catabolic process"/>
    <property type="evidence" value="ECO:0007669"/>
    <property type="project" value="UniProtKB-KW"/>
</dbReference>
<gene>
    <name evidence="15" type="ORF">ABMA27_008569</name>
    <name evidence="14" type="ORF">ABMA28_008871</name>
</gene>
<dbReference type="InterPro" id="IPR016090">
    <property type="entry name" value="PLA2-like_dom"/>
</dbReference>
<dbReference type="SMART" id="SM00085">
    <property type="entry name" value="PA2c"/>
    <property type="match status" value="1"/>
</dbReference>
<comment type="subcellular location">
    <subcellularLocation>
        <location evidence="2">Secreted</location>
    </subcellularLocation>
</comment>
<comment type="caution">
    <text evidence="14">The sequence shown here is derived from an EMBL/GenBank/DDBJ whole genome shotgun (WGS) entry which is preliminary data.</text>
</comment>
<evidence type="ECO:0000256" key="8">
    <source>
        <dbReference type="ARBA" id="ARBA00022837"/>
    </source>
</evidence>
<dbReference type="EMBL" id="JBEDNZ010000022">
    <property type="protein sequence ID" value="KAL0818399.1"/>
    <property type="molecule type" value="Genomic_DNA"/>
</dbReference>
<evidence type="ECO:0000256" key="10">
    <source>
        <dbReference type="ARBA" id="ARBA00023098"/>
    </source>
</evidence>
<dbReference type="CDD" id="cd04704">
    <property type="entry name" value="PLA2_bee_venom_like"/>
    <property type="match status" value="1"/>
</dbReference>
<comment type="cofactor">
    <cofactor evidence="1">
        <name>Ca(2+)</name>
        <dbReference type="ChEBI" id="CHEBI:29108"/>
    </cofactor>
</comment>
<evidence type="ECO:0000313" key="14">
    <source>
        <dbReference type="EMBL" id="KAL0818399.1"/>
    </source>
</evidence>
<keyword evidence="5" id="KW-0964">Secreted</keyword>
<evidence type="ECO:0000256" key="12">
    <source>
        <dbReference type="ARBA" id="ARBA00029903"/>
    </source>
</evidence>
<dbReference type="Gene3D" id="1.20.90.10">
    <property type="entry name" value="Phospholipase A2 domain"/>
    <property type="match status" value="1"/>
</dbReference>